<reference evidence="9" key="1">
    <citation type="submission" date="2022-12" db="EMBL/GenBank/DDBJ databases">
        <authorList>
            <person name="Ruckert C."/>
            <person name="Busche T."/>
            <person name="Kalinowski J."/>
            <person name="Wittmann C."/>
        </authorList>
    </citation>
    <scope>NUCLEOTIDE SEQUENCE</scope>
    <source>
        <strain evidence="9">DSM 40467</strain>
    </source>
</reference>
<dbReference type="Gene3D" id="2.60.120.260">
    <property type="entry name" value="Galactose-binding domain-like"/>
    <property type="match status" value="1"/>
</dbReference>
<dbReference type="CDD" id="cd03876">
    <property type="entry name" value="M28_SGAP_like"/>
    <property type="match status" value="1"/>
</dbReference>
<feature type="chain" id="PRO_5045268631" evidence="7">
    <location>
        <begin position="28"/>
        <end position="433"/>
    </location>
</feature>
<keyword evidence="6" id="KW-0862">Zinc</keyword>
<organism evidence="9 10">
    <name type="scientific">Streptomyces cinnabarinus</name>
    <dbReference type="NCBI Taxonomy" id="67287"/>
    <lineage>
        <taxon>Bacteria</taxon>
        <taxon>Bacillati</taxon>
        <taxon>Actinomycetota</taxon>
        <taxon>Actinomycetes</taxon>
        <taxon>Kitasatosporales</taxon>
        <taxon>Streptomycetaceae</taxon>
        <taxon>Streptomyces</taxon>
    </lineage>
</organism>
<dbReference type="Proteomes" id="UP001164439">
    <property type="component" value="Chromosome"/>
</dbReference>
<dbReference type="InterPro" id="IPR006311">
    <property type="entry name" value="TAT_signal"/>
</dbReference>
<dbReference type="Gene3D" id="3.40.630.10">
    <property type="entry name" value="Zn peptidases"/>
    <property type="match status" value="1"/>
</dbReference>
<evidence type="ECO:0000313" key="9">
    <source>
        <dbReference type="EMBL" id="WAZ19083.1"/>
    </source>
</evidence>
<protein>
    <submittedName>
        <fullName evidence="9">M28 family metallopeptidase</fullName>
    </submittedName>
</protein>
<dbReference type="PROSITE" id="PS51829">
    <property type="entry name" value="P_HOMO_B"/>
    <property type="match status" value="1"/>
</dbReference>
<gene>
    <name evidence="9" type="ORF">STRCI_000108</name>
</gene>
<evidence type="ECO:0000256" key="2">
    <source>
        <dbReference type="ARBA" id="ARBA00022670"/>
    </source>
</evidence>
<comment type="similarity">
    <text evidence="1">Belongs to the peptidase M28 family. M28A subfamily.</text>
</comment>
<keyword evidence="4 7" id="KW-0732">Signal</keyword>
<dbReference type="PANTHER" id="PTHR12147">
    <property type="entry name" value="METALLOPEPTIDASE M28 FAMILY MEMBER"/>
    <property type="match status" value="1"/>
</dbReference>
<dbReference type="RefSeq" id="WP_269656766.1">
    <property type="nucleotide sequence ID" value="NZ_CP114413.1"/>
</dbReference>
<evidence type="ECO:0000256" key="3">
    <source>
        <dbReference type="ARBA" id="ARBA00022723"/>
    </source>
</evidence>
<keyword evidence="3" id="KW-0479">Metal-binding</keyword>
<feature type="signal peptide" evidence="7">
    <location>
        <begin position="1"/>
        <end position="27"/>
    </location>
</feature>
<evidence type="ECO:0000256" key="6">
    <source>
        <dbReference type="ARBA" id="ARBA00022833"/>
    </source>
</evidence>
<dbReference type="PROSITE" id="PS51318">
    <property type="entry name" value="TAT"/>
    <property type="match status" value="1"/>
</dbReference>
<evidence type="ECO:0000256" key="4">
    <source>
        <dbReference type="ARBA" id="ARBA00022729"/>
    </source>
</evidence>
<name>A0ABY7K6E3_9ACTN</name>
<dbReference type="InterPro" id="IPR008979">
    <property type="entry name" value="Galactose-bd-like_sf"/>
</dbReference>
<evidence type="ECO:0000256" key="1">
    <source>
        <dbReference type="ARBA" id="ARBA00005957"/>
    </source>
</evidence>
<dbReference type="SUPFAM" id="SSF53187">
    <property type="entry name" value="Zn-dependent exopeptidases"/>
    <property type="match status" value="1"/>
</dbReference>
<dbReference type="InterPro" id="IPR002884">
    <property type="entry name" value="P_dom"/>
</dbReference>
<dbReference type="InterPro" id="IPR007484">
    <property type="entry name" value="Peptidase_M28"/>
</dbReference>
<keyword evidence="10" id="KW-1185">Reference proteome</keyword>
<dbReference type="Pfam" id="PF04389">
    <property type="entry name" value="Peptidase_M28"/>
    <property type="match status" value="1"/>
</dbReference>
<evidence type="ECO:0000256" key="7">
    <source>
        <dbReference type="SAM" id="SignalP"/>
    </source>
</evidence>
<evidence type="ECO:0000313" key="10">
    <source>
        <dbReference type="Proteomes" id="UP001164439"/>
    </source>
</evidence>
<proteinExistence type="inferred from homology"/>
<feature type="domain" description="P/Homo B" evidence="8">
    <location>
        <begin position="315"/>
        <end position="433"/>
    </location>
</feature>
<keyword evidence="2" id="KW-0645">Protease</keyword>
<dbReference type="Pfam" id="PF01483">
    <property type="entry name" value="P_proprotein"/>
    <property type="match status" value="1"/>
</dbReference>
<keyword evidence="5" id="KW-0378">Hydrolase</keyword>
<evidence type="ECO:0000256" key="5">
    <source>
        <dbReference type="ARBA" id="ARBA00022801"/>
    </source>
</evidence>
<dbReference type="PANTHER" id="PTHR12147:SF26">
    <property type="entry name" value="PEPTIDASE M28 DOMAIN-CONTAINING PROTEIN"/>
    <property type="match status" value="1"/>
</dbReference>
<dbReference type="InterPro" id="IPR041756">
    <property type="entry name" value="M28_SGAP-like"/>
</dbReference>
<sequence length="433" mass="45028">MNLSARQRALAVAGVALAGLLAGAVPAATAQAAAAAPDIPVANVKQHLADLQSIASANGGNRAHGRPGYQASINFVKAKLDAAGFTTTIQQFTSSGATGYNLIADWPGGDANQVVMAGSHLDSVTSGPGINDNGSGSAAILETALAVARSGYQPTKHLRFAWWGAEELGLVGSRYYVNNLPATDRAKISGYLNFDMIGSPNPGYFVYDDDPTIEKTFKDYFAGLGVPTEIETEGDGRSDHASFKNVGIPVGGLFTGASRTKTSAQVQKWGGTATAFDRCYHSSCDTTANINDTALDRNSDAIAHAIWTLSSGTTNPPGKVFENTSDVSIPDNGAAVTSSVSVTGVTGNAPSNLAVGVDIIHTWRGDLVVDLVAPDGTVYNLKPFSSSDSADNVQTTYTVNASAEVANGTWSLRVQDRATYDTGYINGFKLTFS</sequence>
<dbReference type="InterPro" id="IPR045175">
    <property type="entry name" value="M28_fam"/>
</dbReference>
<dbReference type="EMBL" id="CP114413">
    <property type="protein sequence ID" value="WAZ19083.1"/>
    <property type="molecule type" value="Genomic_DNA"/>
</dbReference>
<accession>A0ABY7K6E3</accession>
<dbReference type="SUPFAM" id="SSF49785">
    <property type="entry name" value="Galactose-binding domain-like"/>
    <property type="match status" value="1"/>
</dbReference>
<evidence type="ECO:0000259" key="8">
    <source>
        <dbReference type="PROSITE" id="PS51829"/>
    </source>
</evidence>